<dbReference type="Proteomes" id="UP000184112">
    <property type="component" value="Unassembled WGS sequence"/>
</dbReference>
<dbReference type="PANTHER" id="PTHR43774:SF1">
    <property type="entry name" value="PEPTIDE METHIONINE SULFOXIDE REDUCTASE MSRA 2"/>
    <property type="match status" value="1"/>
</dbReference>
<proteinExistence type="inferred from homology"/>
<dbReference type="HAMAP" id="MF_01401">
    <property type="entry name" value="MsrA"/>
    <property type="match status" value="1"/>
</dbReference>
<evidence type="ECO:0000256" key="3">
    <source>
        <dbReference type="ARBA" id="ARBA00048782"/>
    </source>
</evidence>
<dbReference type="PANTHER" id="PTHR43774">
    <property type="entry name" value="PEPTIDE METHIONINE SULFOXIDE REDUCTASE"/>
    <property type="match status" value="1"/>
</dbReference>
<dbReference type="GO" id="GO:0033744">
    <property type="term" value="F:L-methionine:thioredoxin-disulfide S-oxidoreductase activity"/>
    <property type="evidence" value="ECO:0007669"/>
    <property type="project" value="RHEA"/>
</dbReference>
<gene>
    <name evidence="4" type="primary">msrA</name>
    <name evidence="6" type="ORF">SAMN05444388_11559</name>
</gene>
<dbReference type="InterPro" id="IPR036509">
    <property type="entry name" value="Met_Sox_Rdtase_MsrA_sf"/>
</dbReference>
<name>A0A1M5UZM1_FLAJO</name>
<evidence type="ECO:0000256" key="2">
    <source>
        <dbReference type="ARBA" id="ARBA00047806"/>
    </source>
</evidence>
<evidence type="ECO:0000256" key="4">
    <source>
        <dbReference type="HAMAP-Rule" id="MF_01401"/>
    </source>
</evidence>
<dbReference type="Pfam" id="PF01625">
    <property type="entry name" value="PMSR"/>
    <property type="match status" value="1"/>
</dbReference>
<dbReference type="InterPro" id="IPR002569">
    <property type="entry name" value="Met_Sox_Rdtase_MsrA_dom"/>
</dbReference>
<comment type="function">
    <text evidence="4">Has an important function as a repair enzyme for proteins that have been inactivated by oxidation. Catalyzes the reversible oxidation-reduction of methionine sulfoxide in proteins to methionine.</text>
</comment>
<feature type="active site" evidence="4">
    <location>
        <position position="34"/>
    </location>
</feature>
<accession>A0A1M5UZM1</accession>
<comment type="catalytic activity">
    <reaction evidence="3 4">
        <text>[thioredoxin]-disulfide + L-methionine + H2O = L-methionine (S)-S-oxide + [thioredoxin]-dithiol</text>
        <dbReference type="Rhea" id="RHEA:19993"/>
        <dbReference type="Rhea" id="RHEA-COMP:10698"/>
        <dbReference type="Rhea" id="RHEA-COMP:10700"/>
        <dbReference type="ChEBI" id="CHEBI:15377"/>
        <dbReference type="ChEBI" id="CHEBI:29950"/>
        <dbReference type="ChEBI" id="CHEBI:50058"/>
        <dbReference type="ChEBI" id="CHEBI:57844"/>
        <dbReference type="ChEBI" id="CHEBI:58772"/>
        <dbReference type="EC" id="1.8.4.11"/>
    </reaction>
</comment>
<comment type="similarity">
    <text evidence="4">Belongs to the MsrA Met sulfoxide reductase family.</text>
</comment>
<feature type="domain" description="Peptide methionine sulphoxide reductase MsrA" evidence="5">
    <location>
        <begin position="27"/>
        <end position="178"/>
    </location>
</feature>
<dbReference type="PROSITE" id="PS51257">
    <property type="entry name" value="PROKAR_LIPOPROTEIN"/>
    <property type="match status" value="1"/>
</dbReference>
<protein>
    <recommendedName>
        <fullName evidence="4">Peptide methionine sulfoxide reductase MsrA</fullName>
        <shortName evidence="4">Protein-methionine-S-oxide reductase</shortName>
        <ecNumber evidence="4">1.8.4.11</ecNumber>
    </recommendedName>
    <alternativeName>
        <fullName evidence="4">Peptide-methionine (S)-S-oxide reductase</fullName>
        <shortName evidence="4">Peptide Met(O) reductase</shortName>
    </alternativeName>
</protein>
<dbReference type="AlphaFoldDB" id="A0A1M5UZM1"/>
<comment type="catalytic activity">
    <reaction evidence="2 4">
        <text>L-methionyl-[protein] + [thioredoxin]-disulfide + H2O = L-methionyl-(S)-S-oxide-[protein] + [thioredoxin]-dithiol</text>
        <dbReference type="Rhea" id="RHEA:14217"/>
        <dbReference type="Rhea" id="RHEA-COMP:10698"/>
        <dbReference type="Rhea" id="RHEA-COMP:10700"/>
        <dbReference type="Rhea" id="RHEA-COMP:12313"/>
        <dbReference type="Rhea" id="RHEA-COMP:12315"/>
        <dbReference type="ChEBI" id="CHEBI:15377"/>
        <dbReference type="ChEBI" id="CHEBI:16044"/>
        <dbReference type="ChEBI" id="CHEBI:29950"/>
        <dbReference type="ChEBI" id="CHEBI:44120"/>
        <dbReference type="ChEBI" id="CHEBI:50058"/>
        <dbReference type="EC" id="1.8.4.11"/>
    </reaction>
</comment>
<organism evidence="6 7">
    <name type="scientific">Flavobacterium johnsoniae</name>
    <name type="common">Cytophaga johnsonae</name>
    <dbReference type="NCBI Taxonomy" id="986"/>
    <lineage>
        <taxon>Bacteria</taxon>
        <taxon>Pseudomonadati</taxon>
        <taxon>Bacteroidota</taxon>
        <taxon>Flavobacteriia</taxon>
        <taxon>Flavobacteriales</taxon>
        <taxon>Flavobacteriaceae</taxon>
        <taxon>Flavobacterium</taxon>
    </lineage>
</organism>
<keyword evidence="1 4" id="KW-0560">Oxidoreductase</keyword>
<dbReference type="EC" id="1.8.4.11" evidence="4"/>
<dbReference type="GO" id="GO:0008113">
    <property type="term" value="F:peptide-methionine (S)-S-oxide reductase activity"/>
    <property type="evidence" value="ECO:0007669"/>
    <property type="project" value="UniProtKB-UniRule"/>
</dbReference>
<sequence length="198" mass="22448">MDKLSQYSIGLIGHVNLNITFMGNLSTATFGGGCFWCVEAVIQRLKGVETIKSGYSDGFIKNPAYREVCTGRTGHAEVIQITFDSDIISYHDLLTVFMTSHDPTTLNRQGGDSGTQYRSIILYHDEAQKEIAEKVFEEVQPVYADPIVTQLKPFEVFYEAEDYHQNYYNNNQEAGYCQFVIDPKVQKLKKMYADKLIG</sequence>
<dbReference type="EMBL" id="FQWH01000015">
    <property type="protein sequence ID" value="SHH68419.1"/>
    <property type="molecule type" value="Genomic_DNA"/>
</dbReference>
<evidence type="ECO:0000256" key="1">
    <source>
        <dbReference type="ARBA" id="ARBA00023002"/>
    </source>
</evidence>
<dbReference type="Gene3D" id="3.30.1060.10">
    <property type="entry name" value="Peptide methionine sulphoxide reductase MsrA"/>
    <property type="match status" value="1"/>
</dbReference>
<dbReference type="SUPFAM" id="SSF55068">
    <property type="entry name" value="Peptide methionine sulfoxide reductase"/>
    <property type="match status" value="1"/>
</dbReference>
<evidence type="ECO:0000313" key="6">
    <source>
        <dbReference type="EMBL" id="SHH68419.1"/>
    </source>
</evidence>
<dbReference type="NCBIfam" id="TIGR00401">
    <property type="entry name" value="msrA"/>
    <property type="match status" value="1"/>
</dbReference>
<evidence type="ECO:0000313" key="7">
    <source>
        <dbReference type="Proteomes" id="UP000184112"/>
    </source>
</evidence>
<reference evidence="6 7" key="1">
    <citation type="submission" date="2016-11" db="EMBL/GenBank/DDBJ databases">
        <authorList>
            <person name="Jaros S."/>
            <person name="Januszkiewicz K."/>
            <person name="Wedrychowicz H."/>
        </authorList>
    </citation>
    <scope>NUCLEOTIDE SEQUENCE [LARGE SCALE GENOMIC DNA]</scope>
    <source>
        <strain evidence="6 7">DSM 6792</strain>
    </source>
</reference>
<evidence type="ECO:0000259" key="5">
    <source>
        <dbReference type="Pfam" id="PF01625"/>
    </source>
</evidence>